<reference evidence="3" key="2">
    <citation type="submission" date="2017-06" db="EMBL/GenBank/DDBJ databases">
        <title>WGS assembly of Brachypodium distachyon.</title>
        <authorList>
            <consortium name="The International Brachypodium Initiative"/>
            <person name="Lucas S."/>
            <person name="Harmon-Smith M."/>
            <person name="Lail K."/>
            <person name="Tice H."/>
            <person name="Grimwood J."/>
            <person name="Bruce D."/>
            <person name="Barry K."/>
            <person name="Shu S."/>
            <person name="Lindquist E."/>
            <person name="Wang M."/>
            <person name="Pitluck S."/>
            <person name="Vogel J.P."/>
            <person name="Garvin D.F."/>
            <person name="Mockler T.C."/>
            <person name="Schmutz J."/>
            <person name="Rokhsar D."/>
            <person name="Bevan M.W."/>
        </authorList>
    </citation>
    <scope>NUCLEOTIDE SEQUENCE</scope>
    <source>
        <strain evidence="3">Bd21</strain>
    </source>
</reference>
<reference evidence="3 4" key="1">
    <citation type="journal article" date="2010" name="Nature">
        <title>Genome sequencing and analysis of the model grass Brachypodium distachyon.</title>
        <authorList>
            <consortium name="International Brachypodium Initiative"/>
        </authorList>
    </citation>
    <scope>NUCLEOTIDE SEQUENCE [LARGE SCALE GENOMIC DNA]</scope>
    <source>
        <strain evidence="3 4">Bd21</strain>
    </source>
</reference>
<evidence type="ECO:0000256" key="1">
    <source>
        <dbReference type="SAM" id="MobiDB-lite"/>
    </source>
</evidence>
<protein>
    <recommendedName>
        <fullName evidence="2">Retrotransposon gag domain-containing protein</fullName>
    </recommendedName>
</protein>
<evidence type="ECO:0000313" key="3">
    <source>
        <dbReference type="EMBL" id="PNT76050.1"/>
    </source>
</evidence>
<dbReference type="PANTHER" id="PTHR35046">
    <property type="entry name" value="ZINC KNUCKLE (CCHC-TYPE) FAMILY PROTEIN"/>
    <property type="match status" value="1"/>
</dbReference>
<sequence length="556" mass="64512">MESRPMLSSDRHERFSPYPSSSSLVDIGKAKVYHNPCNANNCFGASFDGNNDAKAYIYWEIALIEQFTCFHVLDSRKVQIASSKFRFDALSWWSELVREKKIPHTWIDMKKIMREKYAPPSYAYELRSKLRRLNQDDKTVDDYYLEFQILTLRSGLDETEGRKMDRFYYGLNFEISYMIEYGQYDSIFCLLNLAREVERKLQRRSTTNESSPQGNDTKDCVAELNFPCDQRVELSSEFSAPCDIDDAPTILIAPPVPISFYNDRSAQINVKDNESCEEIDILSGETCDVDKFGLGCVELITHGVIDKDPPINSLCYITLDTPMYLSHAMDKVSELRISKSFTVHGYTIHLIGQHDVNNNILVHEICITCDNFPVLGEKKFLHMLNHFNMTSNICVHYLPNSCLHDCMNISALTCSKFQHLVVTNLGTINYYSPVLGWYNGEQCKPNTRHCFTYICKKTFCQFSCWNVIHDDCLTNYLMRFCYKTLIVQERRCIKMDDIYIYHAHTLSILSVSFQHKRRRGRLSFQEREDDMDMTMDTTITNLIIGVFNNNSNQASY</sequence>
<evidence type="ECO:0000313" key="4">
    <source>
        <dbReference type="EnsemblPlants" id="PNT76050"/>
    </source>
</evidence>
<name>A0A2K2DP41_BRADI</name>
<dbReference type="Gramene" id="PNT76050">
    <property type="protein sequence ID" value="PNT76050"/>
    <property type="gene ID" value="BRADI_1g43423v3"/>
</dbReference>
<reference evidence="4" key="3">
    <citation type="submission" date="2018-08" db="UniProtKB">
        <authorList>
            <consortium name="EnsemblPlants"/>
        </authorList>
    </citation>
    <scope>IDENTIFICATION</scope>
    <source>
        <strain evidence="4">cv. Bd21</strain>
    </source>
</reference>
<proteinExistence type="predicted"/>
<dbReference type="OrthoDB" id="695705at2759"/>
<gene>
    <name evidence="3" type="ORF">BRADI_1g43423v3</name>
</gene>
<dbReference type="Pfam" id="PF03732">
    <property type="entry name" value="Retrotrans_gag"/>
    <property type="match status" value="1"/>
</dbReference>
<dbReference type="AlphaFoldDB" id="A0A2K2DP41"/>
<dbReference type="PANTHER" id="PTHR35046:SF24">
    <property type="entry name" value="RETROTRANSPOSON GAG DOMAIN-CONTAINING PROTEIN"/>
    <property type="match status" value="1"/>
</dbReference>
<dbReference type="EMBL" id="CM000880">
    <property type="protein sequence ID" value="PNT76050.1"/>
    <property type="molecule type" value="Genomic_DNA"/>
</dbReference>
<organism evidence="3">
    <name type="scientific">Brachypodium distachyon</name>
    <name type="common">Purple false brome</name>
    <name type="synonym">Trachynia distachya</name>
    <dbReference type="NCBI Taxonomy" id="15368"/>
    <lineage>
        <taxon>Eukaryota</taxon>
        <taxon>Viridiplantae</taxon>
        <taxon>Streptophyta</taxon>
        <taxon>Embryophyta</taxon>
        <taxon>Tracheophyta</taxon>
        <taxon>Spermatophyta</taxon>
        <taxon>Magnoliopsida</taxon>
        <taxon>Liliopsida</taxon>
        <taxon>Poales</taxon>
        <taxon>Poaceae</taxon>
        <taxon>BOP clade</taxon>
        <taxon>Pooideae</taxon>
        <taxon>Stipodae</taxon>
        <taxon>Brachypodieae</taxon>
        <taxon>Brachypodium</taxon>
    </lineage>
</organism>
<evidence type="ECO:0000313" key="5">
    <source>
        <dbReference type="Proteomes" id="UP000008810"/>
    </source>
</evidence>
<dbReference type="InterPro" id="IPR005162">
    <property type="entry name" value="Retrotrans_gag_dom"/>
</dbReference>
<dbReference type="InParanoid" id="A0A2K2DP41"/>
<dbReference type="EnsemblPlants" id="PNT76050">
    <property type="protein sequence ID" value="PNT76050"/>
    <property type="gene ID" value="BRADI_1g43423v3"/>
</dbReference>
<feature type="domain" description="Retrotransposon gag" evidence="2">
    <location>
        <begin position="80"/>
        <end position="172"/>
    </location>
</feature>
<evidence type="ECO:0000259" key="2">
    <source>
        <dbReference type="Pfam" id="PF03732"/>
    </source>
</evidence>
<accession>A0A2K2DP41</accession>
<feature type="compositionally biased region" description="Basic and acidic residues" evidence="1">
    <location>
        <begin position="1"/>
        <end position="15"/>
    </location>
</feature>
<feature type="region of interest" description="Disordered" evidence="1">
    <location>
        <begin position="1"/>
        <end position="22"/>
    </location>
</feature>
<dbReference type="Proteomes" id="UP000008810">
    <property type="component" value="Chromosome 1"/>
</dbReference>
<keyword evidence="5" id="KW-1185">Reference proteome</keyword>